<name>A0A448ZAX0_9STRA</name>
<evidence type="ECO:0000313" key="3">
    <source>
        <dbReference type="Proteomes" id="UP000291116"/>
    </source>
</evidence>
<proteinExistence type="predicted"/>
<protein>
    <recommendedName>
        <fullName evidence="1">Programmed cell death protein 2 C-terminal domain-containing protein</fullName>
    </recommendedName>
</protein>
<organism evidence="2 3">
    <name type="scientific">Pseudo-nitzschia multistriata</name>
    <dbReference type="NCBI Taxonomy" id="183589"/>
    <lineage>
        <taxon>Eukaryota</taxon>
        <taxon>Sar</taxon>
        <taxon>Stramenopiles</taxon>
        <taxon>Ochrophyta</taxon>
        <taxon>Bacillariophyta</taxon>
        <taxon>Bacillariophyceae</taxon>
        <taxon>Bacillariophycidae</taxon>
        <taxon>Bacillariales</taxon>
        <taxon>Bacillariaceae</taxon>
        <taxon>Pseudo-nitzschia</taxon>
    </lineage>
</organism>
<evidence type="ECO:0000259" key="1">
    <source>
        <dbReference type="Pfam" id="PF04194"/>
    </source>
</evidence>
<dbReference type="Pfam" id="PF04194">
    <property type="entry name" value="PDCD2_C"/>
    <property type="match status" value="1"/>
</dbReference>
<accession>A0A448ZAX0</accession>
<dbReference type="GO" id="GO:0005737">
    <property type="term" value="C:cytoplasm"/>
    <property type="evidence" value="ECO:0007669"/>
    <property type="project" value="InterPro"/>
</dbReference>
<keyword evidence="3" id="KW-1185">Reference proteome</keyword>
<dbReference type="EMBL" id="CAACVS010000208">
    <property type="protein sequence ID" value="VEU39170.1"/>
    <property type="molecule type" value="Genomic_DNA"/>
</dbReference>
<dbReference type="InterPro" id="IPR052815">
    <property type="entry name" value="PDCD2-like_regulator"/>
</dbReference>
<dbReference type="Proteomes" id="UP000291116">
    <property type="component" value="Unassembled WGS sequence"/>
</dbReference>
<sequence>MWNCDEDVNECGEPIELYLPVQAPPRKTNTAPQDSHIGGHHCFDDNFTPSCDVCDDKMFLMAQLRLQNASSGFLEDRFERFICAFSCPKEECFGQLVYQQGFSTKGGHGVFKCIEKRVPLISNENKVKPNIPVAVNKSSWYDDNDDGNDDDEWGMGDDDDVNLENAVAAMESKLDEGGALVMDSRKTAKKPHASLAPSSSEDSLSAFGCFLLKKQNEPRSTKSFLEDEDDVGLSESDEKIRNMLARYMAEEEDEDILAAIGGTNATGGGSGPTEEDERLSAEDRVLRGFQDRMRRAPRQVIRYANGGKPLWSIPDVNHNVPNCPLCGAERTFEMQVLPSILDALGVEKYETKTKREAGDEPLALGDLLSNGLNFGSIAAYTCSNPACTPEKKEAYLVIQKSVDDLPENGNTKKICGDNLSTPTVAVVEDLDDDAEFELDA</sequence>
<reference evidence="2 3" key="1">
    <citation type="submission" date="2019-01" db="EMBL/GenBank/DDBJ databases">
        <authorList>
            <person name="Ferrante I. M."/>
        </authorList>
    </citation>
    <scope>NUCLEOTIDE SEQUENCE [LARGE SCALE GENOMIC DNA]</scope>
    <source>
        <strain evidence="2 3">B856</strain>
    </source>
</reference>
<dbReference type="PANTHER" id="PTHR46421">
    <property type="entry name" value="PROGRAMMED CELL DEATH PROTEIN 2-LIKE"/>
    <property type="match status" value="1"/>
</dbReference>
<feature type="domain" description="Programmed cell death protein 2 C-terminal" evidence="1">
    <location>
        <begin position="283"/>
        <end position="392"/>
    </location>
</feature>
<dbReference type="InterPro" id="IPR007320">
    <property type="entry name" value="PDCD2_C"/>
</dbReference>
<dbReference type="OrthoDB" id="366284at2759"/>
<dbReference type="AlphaFoldDB" id="A0A448ZAX0"/>
<dbReference type="PANTHER" id="PTHR46421:SF1">
    <property type="entry name" value="PROGRAMMED CELL DEATH PROTEIN 2-LIKE"/>
    <property type="match status" value="1"/>
</dbReference>
<gene>
    <name evidence="2" type="ORF">PSNMU_V1.4_AUG-EV-PASAV3_0060120</name>
</gene>
<evidence type="ECO:0000313" key="2">
    <source>
        <dbReference type="EMBL" id="VEU39170.1"/>
    </source>
</evidence>